<gene>
    <name evidence="2" type="ORF">HH303_15765</name>
</gene>
<comment type="caution">
    <text evidence="2">The sequence shown here is derived from an EMBL/GenBank/DDBJ whole genome shotgun (WGS) entry which is preliminary data.</text>
</comment>
<organism evidence="2 3">
    <name type="scientific">Pacificispira spongiicola</name>
    <dbReference type="NCBI Taxonomy" id="2729598"/>
    <lineage>
        <taxon>Bacteria</taxon>
        <taxon>Pseudomonadati</taxon>
        <taxon>Pseudomonadota</taxon>
        <taxon>Alphaproteobacteria</taxon>
        <taxon>Rhodospirillales</taxon>
        <taxon>Rhodospirillaceae</taxon>
        <taxon>Pacificispira</taxon>
    </lineage>
</organism>
<sequence>MPFQKPRPGALREQQTEAAGNSQSALASRENTLSANLNQLFASLHDPTSTERGRKRLGQLGLRNLAHAVRGPQLCAVGNVRPDGKRFAIDHDGGLPALVVAAWDRPCPLDDGLPGWAESLDDLVAFSPDRPEKWWTMAGGNILGGFWLERASYLDEPALIHDRPIDWLRAGGFGSVVLDWDAPPILTLSTLRRIVSRSERTAARIARALTRPVSIPEIRVNREVLNVAAA</sequence>
<dbReference type="EMBL" id="JABBNT010000005">
    <property type="protein sequence ID" value="NMM45955.1"/>
    <property type="molecule type" value="Genomic_DNA"/>
</dbReference>
<evidence type="ECO:0000313" key="3">
    <source>
        <dbReference type="Proteomes" id="UP000539372"/>
    </source>
</evidence>
<dbReference type="Proteomes" id="UP000539372">
    <property type="component" value="Unassembled WGS sequence"/>
</dbReference>
<protein>
    <submittedName>
        <fullName evidence="2">Uncharacterized protein</fullName>
    </submittedName>
</protein>
<evidence type="ECO:0000313" key="2">
    <source>
        <dbReference type="EMBL" id="NMM45955.1"/>
    </source>
</evidence>
<feature type="region of interest" description="Disordered" evidence="1">
    <location>
        <begin position="1"/>
        <end position="25"/>
    </location>
</feature>
<name>A0A7Y0E2C2_9PROT</name>
<evidence type="ECO:0000256" key="1">
    <source>
        <dbReference type="SAM" id="MobiDB-lite"/>
    </source>
</evidence>
<dbReference type="RefSeq" id="WP_169626355.1">
    <property type="nucleotide sequence ID" value="NZ_JABBNT010000005.1"/>
</dbReference>
<reference evidence="2 3" key="1">
    <citation type="submission" date="2020-04" db="EMBL/GenBank/DDBJ databases">
        <title>Rhodospirillaceae bacterium KN72 isolated from deep sea.</title>
        <authorList>
            <person name="Zhang D.-C."/>
        </authorList>
    </citation>
    <scope>NUCLEOTIDE SEQUENCE [LARGE SCALE GENOMIC DNA]</scope>
    <source>
        <strain evidence="2 3">KN72</strain>
    </source>
</reference>
<dbReference type="AlphaFoldDB" id="A0A7Y0E2C2"/>
<proteinExistence type="predicted"/>
<accession>A0A7Y0E2C2</accession>
<keyword evidence="3" id="KW-1185">Reference proteome</keyword>
<feature type="compositionally biased region" description="Polar residues" evidence="1">
    <location>
        <begin position="16"/>
        <end position="25"/>
    </location>
</feature>